<dbReference type="STRING" id="484498.SAMN05421686_102272"/>
<evidence type="ECO:0000313" key="12">
    <source>
        <dbReference type="Proteomes" id="UP000185639"/>
    </source>
</evidence>
<evidence type="ECO:0000313" key="11">
    <source>
        <dbReference type="EMBL" id="SIS55030.1"/>
    </source>
</evidence>
<organism evidence="11 12">
    <name type="scientific">Thalassolituus maritimus</name>
    <dbReference type="NCBI Taxonomy" id="484498"/>
    <lineage>
        <taxon>Bacteria</taxon>
        <taxon>Pseudomonadati</taxon>
        <taxon>Pseudomonadota</taxon>
        <taxon>Gammaproteobacteria</taxon>
        <taxon>Oceanospirillales</taxon>
        <taxon>Oceanospirillaceae</taxon>
        <taxon>Thalassolituus</taxon>
    </lineage>
</organism>
<dbReference type="CDD" id="cd06225">
    <property type="entry name" value="HAMP"/>
    <property type="match status" value="1"/>
</dbReference>
<sequence>MARLSLSIRQLLTVLSAIALVSVVIVSAMTFWLGQVATGVGESMTDETEQSLALVDQQQLNSEILAQALSVITADSADAMVQDTALDVDPEDVAWPELSKLIVELNDTGRQLRKIKGTLLTNETLMADKVVEIEKQISAMQRDAGSLKGKSSLMVKREKRALKKQFGRVEDTFEGDWEGMAGDLFSFIQGNGEEIATTSVELSEGAARLGSVSFQMQTIKDQSGLISLEKNVAVPLFKRMDKSLDALTDATRDAKALADLVAGLKAQSQETATLLFSGESSLKSLRENHINMVSELKALSSQMMTLIADVAALSSQRTGQVRSDTQEKLLAAESSISGITTASVITSIVVLAVLLALALIITRFITRPLDQVAGALNDIASGEGDLTRRLNVTGVKEAVVLSSHFNRFIDRLHITVKAVGEVTDQLGGSVSGTIEIAQRSRDAIQRQANETGQVATVMEELSHSFADTAGSANHALDSAKVACEQASEGQLQVNRSAESVSRLAEKIESGVASMERLAETSRNVIGVLTVISEITEQTNLLALNAAIEAARAGEQGRGFAVVADEVRMLAGRTQASAAEIGGILDTLNKDAVQVMSIMTDGRDQVQESVAQSQQVASSLGEITAAVKTILELNEQISSGAATQNKAVCEATGSVEQINAIGTETLTIADETRASADRLSELAGSLQLTLKQFRY</sequence>
<comment type="similarity">
    <text evidence="6">Belongs to the methyl-accepting chemotaxis (MCP) protein family.</text>
</comment>
<feature type="transmembrane region" description="Helical" evidence="8">
    <location>
        <begin position="336"/>
        <end position="361"/>
    </location>
</feature>
<proteinExistence type="inferred from homology"/>
<evidence type="ECO:0000259" key="10">
    <source>
        <dbReference type="PROSITE" id="PS50885"/>
    </source>
</evidence>
<dbReference type="Pfam" id="PF00015">
    <property type="entry name" value="MCPsignal"/>
    <property type="match status" value="1"/>
</dbReference>
<feature type="domain" description="Methyl-accepting transducer" evidence="9">
    <location>
        <begin position="422"/>
        <end position="658"/>
    </location>
</feature>
<evidence type="ECO:0000256" key="2">
    <source>
        <dbReference type="ARBA" id="ARBA00022692"/>
    </source>
</evidence>
<dbReference type="AlphaFoldDB" id="A0A1N7K0C7"/>
<dbReference type="FunFam" id="1.10.287.950:FF:000001">
    <property type="entry name" value="Methyl-accepting chemotaxis sensory transducer"/>
    <property type="match status" value="1"/>
</dbReference>
<dbReference type="RefSeq" id="WP_076514404.1">
    <property type="nucleotide sequence ID" value="NZ_FTOH01000002.1"/>
</dbReference>
<dbReference type="OrthoDB" id="5613951at2"/>
<dbReference type="PANTHER" id="PTHR32089">
    <property type="entry name" value="METHYL-ACCEPTING CHEMOTAXIS PROTEIN MCPB"/>
    <property type="match status" value="1"/>
</dbReference>
<evidence type="ECO:0000259" key="9">
    <source>
        <dbReference type="PROSITE" id="PS50111"/>
    </source>
</evidence>
<feature type="domain" description="HAMP" evidence="10">
    <location>
        <begin position="363"/>
        <end position="417"/>
    </location>
</feature>
<comment type="subcellular location">
    <subcellularLocation>
        <location evidence="1">Membrane</location>
        <topology evidence="1">Multi-pass membrane protein</topology>
    </subcellularLocation>
</comment>
<evidence type="ECO:0000256" key="7">
    <source>
        <dbReference type="PROSITE-ProRule" id="PRU00284"/>
    </source>
</evidence>
<keyword evidence="5 7" id="KW-0807">Transducer</keyword>
<dbReference type="PROSITE" id="PS50885">
    <property type="entry name" value="HAMP"/>
    <property type="match status" value="1"/>
</dbReference>
<reference evidence="12" key="1">
    <citation type="submission" date="2017-01" db="EMBL/GenBank/DDBJ databases">
        <authorList>
            <person name="Varghese N."/>
            <person name="Submissions S."/>
        </authorList>
    </citation>
    <scope>NUCLEOTIDE SEQUENCE [LARGE SCALE GENOMIC DNA]</scope>
    <source>
        <strain evidence="12">DSM 24913</strain>
    </source>
</reference>
<protein>
    <submittedName>
        <fullName evidence="11">Methyl-accepting chemotaxis protein</fullName>
    </submittedName>
</protein>
<dbReference type="GO" id="GO:0007165">
    <property type="term" value="P:signal transduction"/>
    <property type="evidence" value="ECO:0007669"/>
    <property type="project" value="UniProtKB-KW"/>
</dbReference>
<dbReference type="PROSITE" id="PS50111">
    <property type="entry name" value="CHEMOTAXIS_TRANSDUC_2"/>
    <property type="match status" value="1"/>
</dbReference>
<dbReference type="SMART" id="SM00283">
    <property type="entry name" value="MA"/>
    <property type="match status" value="1"/>
</dbReference>
<gene>
    <name evidence="11" type="ORF">SAMN05421686_102272</name>
</gene>
<dbReference type="PANTHER" id="PTHR32089:SF119">
    <property type="entry name" value="METHYL-ACCEPTING CHEMOTAXIS PROTEIN CTPL"/>
    <property type="match status" value="1"/>
</dbReference>
<keyword evidence="4 8" id="KW-0472">Membrane</keyword>
<dbReference type="Proteomes" id="UP000185639">
    <property type="component" value="Unassembled WGS sequence"/>
</dbReference>
<dbReference type="GO" id="GO:0006935">
    <property type="term" value="P:chemotaxis"/>
    <property type="evidence" value="ECO:0007669"/>
    <property type="project" value="UniProtKB-ARBA"/>
</dbReference>
<accession>A0A1N7K0C7</accession>
<keyword evidence="2 8" id="KW-0812">Transmembrane</keyword>
<evidence type="ECO:0000256" key="1">
    <source>
        <dbReference type="ARBA" id="ARBA00004141"/>
    </source>
</evidence>
<feature type="transmembrane region" description="Helical" evidence="8">
    <location>
        <begin position="12"/>
        <end position="34"/>
    </location>
</feature>
<dbReference type="EMBL" id="FTOH01000002">
    <property type="protein sequence ID" value="SIS55030.1"/>
    <property type="molecule type" value="Genomic_DNA"/>
</dbReference>
<keyword evidence="12" id="KW-1185">Reference proteome</keyword>
<evidence type="ECO:0000256" key="6">
    <source>
        <dbReference type="ARBA" id="ARBA00029447"/>
    </source>
</evidence>
<evidence type="ECO:0000256" key="3">
    <source>
        <dbReference type="ARBA" id="ARBA00022989"/>
    </source>
</evidence>
<evidence type="ECO:0000256" key="5">
    <source>
        <dbReference type="ARBA" id="ARBA00023224"/>
    </source>
</evidence>
<keyword evidence="3 8" id="KW-1133">Transmembrane helix</keyword>
<dbReference type="Gene3D" id="1.10.287.950">
    <property type="entry name" value="Methyl-accepting chemotaxis protein"/>
    <property type="match status" value="1"/>
</dbReference>
<dbReference type="InterPro" id="IPR003660">
    <property type="entry name" value="HAMP_dom"/>
</dbReference>
<dbReference type="SMART" id="SM00304">
    <property type="entry name" value="HAMP"/>
    <property type="match status" value="1"/>
</dbReference>
<dbReference type="InterPro" id="IPR004089">
    <property type="entry name" value="MCPsignal_dom"/>
</dbReference>
<evidence type="ECO:0000256" key="8">
    <source>
        <dbReference type="SAM" id="Phobius"/>
    </source>
</evidence>
<dbReference type="GO" id="GO:0016020">
    <property type="term" value="C:membrane"/>
    <property type="evidence" value="ECO:0007669"/>
    <property type="project" value="UniProtKB-SubCell"/>
</dbReference>
<name>A0A1N7K0C7_9GAMM</name>
<dbReference type="SUPFAM" id="SSF58104">
    <property type="entry name" value="Methyl-accepting chemotaxis protein (MCP) signaling domain"/>
    <property type="match status" value="1"/>
</dbReference>
<dbReference type="Pfam" id="PF00672">
    <property type="entry name" value="HAMP"/>
    <property type="match status" value="1"/>
</dbReference>
<evidence type="ECO:0000256" key="4">
    <source>
        <dbReference type="ARBA" id="ARBA00023136"/>
    </source>
</evidence>